<organism evidence="2 3">
    <name type="scientific">Marinoscillum furvescens DSM 4134</name>
    <dbReference type="NCBI Taxonomy" id="1122208"/>
    <lineage>
        <taxon>Bacteria</taxon>
        <taxon>Pseudomonadati</taxon>
        <taxon>Bacteroidota</taxon>
        <taxon>Cytophagia</taxon>
        <taxon>Cytophagales</taxon>
        <taxon>Reichenbachiellaceae</taxon>
        <taxon>Marinoscillum</taxon>
    </lineage>
</organism>
<evidence type="ECO:0000313" key="3">
    <source>
        <dbReference type="Proteomes" id="UP000256779"/>
    </source>
</evidence>
<comment type="caution">
    <text evidence="2">The sequence shown here is derived from an EMBL/GenBank/DDBJ whole genome shotgun (WGS) entry which is preliminary data.</text>
</comment>
<protein>
    <submittedName>
        <fullName evidence="2">HupE/UreJ protein</fullName>
    </submittedName>
</protein>
<keyword evidence="1" id="KW-0812">Transmembrane</keyword>
<accession>A0A3D9L4X1</accession>
<reference evidence="2 3" key="1">
    <citation type="submission" date="2018-07" db="EMBL/GenBank/DDBJ databases">
        <title>Genomic Encyclopedia of Type Strains, Phase IV (KMG-IV): sequencing the most valuable type-strain genomes for metagenomic binning, comparative biology and taxonomic classification.</title>
        <authorList>
            <person name="Goeker M."/>
        </authorList>
    </citation>
    <scope>NUCLEOTIDE SEQUENCE [LARGE SCALE GENOMIC DNA]</scope>
    <source>
        <strain evidence="2 3">DSM 4134</strain>
    </source>
</reference>
<proteinExistence type="predicted"/>
<feature type="transmembrane region" description="Helical" evidence="1">
    <location>
        <begin position="43"/>
        <end position="65"/>
    </location>
</feature>
<dbReference type="Proteomes" id="UP000256779">
    <property type="component" value="Unassembled WGS sequence"/>
</dbReference>
<dbReference type="RefSeq" id="WP_115868278.1">
    <property type="nucleotide sequence ID" value="NZ_QREG01000009.1"/>
</dbReference>
<dbReference type="InterPro" id="IPR032809">
    <property type="entry name" value="Put_HupE_UreJ"/>
</dbReference>
<feature type="transmembrane region" description="Helical" evidence="1">
    <location>
        <begin position="71"/>
        <end position="90"/>
    </location>
</feature>
<dbReference type="OrthoDB" id="9808870at2"/>
<dbReference type="EMBL" id="QREG01000009">
    <property type="protein sequence ID" value="RED98977.1"/>
    <property type="molecule type" value="Genomic_DNA"/>
</dbReference>
<sequence>MSEFQTFYELGLQHILDKNGYDHIVFVIALCALYQADDWKRVLVLVTSFTLGHSFTLALSTLSIVNIDTDLVEFLIPVTIFITAIFNLFARTDSERVSVRNYLFAGFFGLIHGLGFSNYLKSLLGKDESIITQLFAFNVGLEVGQVIVVAALLAAGFLCVQIFGVSRRDWKLTISAAVAGVALVLILDSNYL</sequence>
<evidence type="ECO:0000256" key="1">
    <source>
        <dbReference type="SAM" id="Phobius"/>
    </source>
</evidence>
<dbReference type="Pfam" id="PF13795">
    <property type="entry name" value="HupE_UreJ_2"/>
    <property type="match status" value="1"/>
</dbReference>
<keyword evidence="1" id="KW-0472">Membrane</keyword>
<dbReference type="AlphaFoldDB" id="A0A3D9L4X1"/>
<feature type="transmembrane region" description="Helical" evidence="1">
    <location>
        <begin position="170"/>
        <end position="187"/>
    </location>
</feature>
<gene>
    <name evidence="2" type="ORF">C7460_109169</name>
</gene>
<keyword evidence="1" id="KW-1133">Transmembrane helix</keyword>
<name>A0A3D9L4X1_MARFU</name>
<feature type="transmembrane region" description="Helical" evidence="1">
    <location>
        <begin position="102"/>
        <end position="120"/>
    </location>
</feature>
<feature type="transmembrane region" description="Helical" evidence="1">
    <location>
        <begin position="143"/>
        <end position="163"/>
    </location>
</feature>
<evidence type="ECO:0000313" key="2">
    <source>
        <dbReference type="EMBL" id="RED98977.1"/>
    </source>
</evidence>
<keyword evidence="3" id="KW-1185">Reference proteome</keyword>